<evidence type="ECO:0000259" key="1">
    <source>
        <dbReference type="Pfam" id="PF09924"/>
    </source>
</evidence>
<comment type="caution">
    <text evidence="2">The sequence shown here is derived from an EMBL/GenBank/DDBJ whole genome shotgun (WGS) entry which is preliminary data.</text>
</comment>
<organism evidence="2 3">
    <name type="scientific">Candidatus Staskawiczbacteria bacterium RIFCSPLOWO2_12_FULL_37_15</name>
    <dbReference type="NCBI Taxonomy" id="1802218"/>
    <lineage>
        <taxon>Bacteria</taxon>
        <taxon>Candidatus Staskawicziibacteriota</taxon>
    </lineage>
</organism>
<feature type="domain" description="Phosphatidylglycerol lysyltransferase C-terminal" evidence="1">
    <location>
        <begin position="41"/>
        <end position="271"/>
    </location>
</feature>
<reference evidence="2 3" key="1">
    <citation type="journal article" date="2016" name="Nat. Commun.">
        <title>Thousands of microbial genomes shed light on interconnected biogeochemical processes in an aquifer system.</title>
        <authorList>
            <person name="Anantharaman K."/>
            <person name="Brown C.T."/>
            <person name="Hug L.A."/>
            <person name="Sharon I."/>
            <person name="Castelle C.J."/>
            <person name="Probst A.J."/>
            <person name="Thomas B.C."/>
            <person name="Singh A."/>
            <person name="Wilkins M.J."/>
            <person name="Karaoz U."/>
            <person name="Brodie E.L."/>
            <person name="Williams K.H."/>
            <person name="Hubbard S.S."/>
            <person name="Banfield J.F."/>
        </authorList>
    </citation>
    <scope>NUCLEOTIDE SEQUENCE [LARGE SCALE GENOMIC DNA]</scope>
</reference>
<dbReference type="Proteomes" id="UP000178632">
    <property type="component" value="Unassembled WGS sequence"/>
</dbReference>
<evidence type="ECO:0000313" key="2">
    <source>
        <dbReference type="EMBL" id="OGZ77603.1"/>
    </source>
</evidence>
<name>A0A1G2IS80_9BACT</name>
<dbReference type="InterPro" id="IPR024320">
    <property type="entry name" value="LPG_synthase_C"/>
</dbReference>
<dbReference type="InterPro" id="IPR016181">
    <property type="entry name" value="Acyl_CoA_acyltransferase"/>
</dbReference>
<accession>A0A1G2IS80</accession>
<dbReference type="AlphaFoldDB" id="A0A1G2IS80"/>
<evidence type="ECO:0000313" key="3">
    <source>
        <dbReference type="Proteomes" id="UP000178632"/>
    </source>
</evidence>
<dbReference type="Gene3D" id="3.40.630.30">
    <property type="match status" value="1"/>
</dbReference>
<sequence length="299" mass="35107">MIFFEDTLSERQRIEEAIKKYGYASEHNFWWYQCQANKESKNIFAEYEDGTGLLTIKKKDKYIIFSSPLAPESRRVPVIIEYLNCVFQSQKIEKVTFELEDELYKKLIKALPATLKARKINYSLTCPVYNLENFEPDLPGNRWKTLRKEKNKFYRNHSVLISDAKTYKDKGALHYIINEWRKKRSGHDRTHLSPYHNFINENFKGSTEARILIVDEKTCGINAGWMIPNSNRFYGSLGIHDYSISGLGDILYLEDLTWLKTKGYKEADMGGGETALTNFKNKFRPESFYRTYIFSVVKQ</sequence>
<dbReference type="SUPFAM" id="SSF55729">
    <property type="entry name" value="Acyl-CoA N-acyltransferases (Nat)"/>
    <property type="match status" value="1"/>
</dbReference>
<gene>
    <name evidence="2" type="ORF">A3G45_03060</name>
</gene>
<dbReference type="EMBL" id="MHPE01000004">
    <property type="protein sequence ID" value="OGZ77603.1"/>
    <property type="molecule type" value="Genomic_DNA"/>
</dbReference>
<proteinExistence type="predicted"/>
<dbReference type="Pfam" id="PF09924">
    <property type="entry name" value="LPG_synthase_C"/>
    <property type="match status" value="1"/>
</dbReference>
<protein>
    <recommendedName>
        <fullName evidence="1">Phosphatidylglycerol lysyltransferase C-terminal domain-containing protein</fullName>
    </recommendedName>
</protein>